<proteinExistence type="predicted"/>
<reference evidence="2 3" key="1">
    <citation type="submission" date="2016-10" db="EMBL/GenBank/DDBJ databases">
        <authorList>
            <person name="de Groot N.N."/>
        </authorList>
    </citation>
    <scope>NUCLEOTIDE SEQUENCE [LARGE SCALE GENOMIC DNA]</scope>
    <source>
        <strain evidence="2 3">JCM 19513</strain>
    </source>
</reference>
<organism evidence="2 3">
    <name type="scientific">Atopomonas hussainii</name>
    <dbReference type="NCBI Taxonomy" id="1429083"/>
    <lineage>
        <taxon>Bacteria</taxon>
        <taxon>Pseudomonadati</taxon>
        <taxon>Pseudomonadota</taxon>
        <taxon>Gammaproteobacteria</taxon>
        <taxon>Pseudomonadales</taxon>
        <taxon>Pseudomonadaceae</taxon>
        <taxon>Atopomonas</taxon>
    </lineage>
</organism>
<gene>
    <name evidence="2" type="ORF">SAMN05216214_110146</name>
</gene>
<sequence length="140" mass="14842">MRPKLAVPRGLQRQRGFSLVASMFVVIIVTVVVIAMARLSSNQSATGSLLIQQARAYQAARAGLEWGIYQALNGGACAGSPVMAGSLSEYTVAVTCTSNGYTGEDGAALTIYQLQAVAQNGSPDTRPDYAFRRLEAVVER</sequence>
<protein>
    <submittedName>
        <fullName evidence="2">MSHA biogenesis protein MshP</fullName>
    </submittedName>
</protein>
<keyword evidence="1" id="KW-0812">Transmembrane</keyword>
<name>A0A1H7P837_9GAMM</name>
<evidence type="ECO:0000313" key="3">
    <source>
        <dbReference type="Proteomes" id="UP000185766"/>
    </source>
</evidence>
<dbReference type="EMBL" id="FOAS01000010">
    <property type="protein sequence ID" value="SEL31634.1"/>
    <property type="molecule type" value="Genomic_DNA"/>
</dbReference>
<dbReference type="AlphaFoldDB" id="A0A1H7P837"/>
<keyword evidence="3" id="KW-1185">Reference proteome</keyword>
<accession>A0A1H7P837</accession>
<dbReference type="RefSeq" id="WP_074868580.1">
    <property type="nucleotide sequence ID" value="NZ_FOAS01000010.1"/>
</dbReference>
<dbReference type="STRING" id="1429083.GCA_001885685_01728"/>
<keyword evidence="1" id="KW-1133">Transmembrane helix</keyword>
<dbReference type="Proteomes" id="UP000185766">
    <property type="component" value="Unassembled WGS sequence"/>
</dbReference>
<keyword evidence="1" id="KW-0472">Membrane</keyword>
<evidence type="ECO:0000313" key="2">
    <source>
        <dbReference type="EMBL" id="SEL31634.1"/>
    </source>
</evidence>
<feature type="transmembrane region" description="Helical" evidence="1">
    <location>
        <begin position="16"/>
        <end position="37"/>
    </location>
</feature>
<evidence type="ECO:0000256" key="1">
    <source>
        <dbReference type="SAM" id="Phobius"/>
    </source>
</evidence>